<gene>
    <name evidence="2" type="ORF">FOM92_11080</name>
</gene>
<evidence type="ECO:0000313" key="3">
    <source>
        <dbReference type="Proteomes" id="UP000320160"/>
    </source>
</evidence>
<dbReference type="GO" id="GO:0044877">
    <property type="term" value="F:protein-containing complex binding"/>
    <property type="evidence" value="ECO:0007669"/>
    <property type="project" value="TreeGrafter"/>
</dbReference>
<dbReference type="CDD" id="cd05271">
    <property type="entry name" value="NDUFA9_like_SDR_a"/>
    <property type="match status" value="1"/>
</dbReference>
<dbReference type="OrthoDB" id="9776313at2"/>
<dbReference type="FunFam" id="3.40.50.720:FF:000702">
    <property type="entry name" value="NADH dehydrogenase (Ubiquinone)"/>
    <property type="match status" value="1"/>
</dbReference>
<name>A0A553WAK3_9SPHN</name>
<dbReference type="RefSeq" id="WP_143776933.1">
    <property type="nucleotide sequence ID" value="NZ_VKKU01000002.1"/>
</dbReference>
<reference evidence="2 3" key="1">
    <citation type="submission" date="2019-07" db="EMBL/GenBank/DDBJ databases">
        <authorList>
            <person name="Park M."/>
        </authorList>
    </citation>
    <scope>NUCLEOTIDE SEQUENCE [LARGE SCALE GENOMIC DNA]</scope>
    <source>
        <strain evidence="2 3">KCTC32445</strain>
    </source>
</reference>
<dbReference type="Pfam" id="PF13460">
    <property type="entry name" value="NAD_binding_10"/>
    <property type="match status" value="1"/>
</dbReference>
<dbReference type="EMBL" id="VKKU01000002">
    <property type="protein sequence ID" value="TSB01714.1"/>
    <property type="molecule type" value="Genomic_DNA"/>
</dbReference>
<dbReference type="SUPFAM" id="SSF51735">
    <property type="entry name" value="NAD(P)-binding Rossmann-fold domains"/>
    <property type="match status" value="1"/>
</dbReference>
<dbReference type="InterPro" id="IPR051207">
    <property type="entry name" value="ComplexI_NDUFA9_subunit"/>
</dbReference>
<evidence type="ECO:0000259" key="1">
    <source>
        <dbReference type="Pfam" id="PF13460"/>
    </source>
</evidence>
<keyword evidence="3" id="KW-1185">Reference proteome</keyword>
<comment type="caution">
    <text evidence="2">The sequence shown here is derived from an EMBL/GenBank/DDBJ whole genome shotgun (WGS) entry which is preliminary data.</text>
</comment>
<dbReference type="InterPro" id="IPR016040">
    <property type="entry name" value="NAD(P)-bd_dom"/>
</dbReference>
<protein>
    <submittedName>
        <fullName evidence="2">Complex I NDUFA9 subunit family protein</fullName>
    </submittedName>
</protein>
<feature type="domain" description="NAD(P)-binding" evidence="1">
    <location>
        <begin position="10"/>
        <end position="149"/>
    </location>
</feature>
<organism evidence="2 3">
    <name type="scientific">Sphingorhabdus contaminans</name>
    <dbReference type="NCBI Taxonomy" id="1343899"/>
    <lineage>
        <taxon>Bacteria</taxon>
        <taxon>Pseudomonadati</taxon>
        <taxon>Pseudomonadota</taxon>
        <taxon>Alphaproteobacteria</taxon>
        <taxon>Sphingomonadales</taxon>
        <taxon>Sphingomonadaceae</taxon>
        <taxon>Sphingorhabdus</taxon>
    </lineage>
</organism>
<dbReference type="PANTHER" id="PTHR12126:SF11">
    <property type="entry name" value="NADH DEHYDROGENASE [UBIQUINONE] 1 ALPHA SUBCOMPLEX SUBUNIT 9, MITOCHONDRIAL"/>
    <property type="match status" value="1"/>
</dbReference>
<accession>A0A553WAK3</accession>
<proteinExistence type="predicted"/>
<evidence type="ECO:0000313" key="2">
    <source>
        <dbReference type="EMBL" id="TSB01714.1"/>
    </source>
</evidence>
<sequence length="315" mass="32891">MQGKLVTIFGGSGFLGRYVAQELLAKGVRIRVACRNPSTAIYIKPLGNLGQVQLVAADVRKPGSVKRAVADADAVINLVGSFADMDAIQNLGAGNIAQAAAEQGVSALVHISAIGADPESAAEYGKSKAAGEAAVRAHFPNATILRPSIVFGREDQFINRFAGLIRMLPVVPVIGGSTRFQPVFVGDVAKAVAAALTGPGGETLELGGPEILSMLDLNRWIAKAIGRDPLFIEVPDAAAQLLAQTTGWLPGAPITMDQFRMLGNDNVVTGTDGLAAYGIVPTPLDVVAHDWLSLYRKHGRFGTTSERASSADARA</sequence>
<dbReference type="PANTHER" id="PTHR12126">
    <property type="entry name" value="NADH-UBIQUINONE OXIDOREDUCTASE 39 KDA SUBUNIT-RELATED"/>
    <property type="match status" value="1"/>
</dbReference>
<dbReference type="AlphaFoldDB" id="A0A553WAK3"/>
<dbReference type="Proteomes" id="UP000320160">
    <property type="component" value="Unassembled WGS sequence"/>
</dbReference>
<dbReference type="InterPro" id="IPR036291">
    <property type="entry name" value="NAD(P)-bd_dom_sf"/>
</dbReference>
<dbReference type="Gene3D" id="3.40.50.720">
    <property type="entry name" value="NAD(P)-binding Rossmann-like Domain"/>
    <property type="match status" value="1"/>
</dbReference>